<evidence type="ECO:0000313" key="3">
    <source>
        <dbReference type="Proteomes" id="UP001620409"/>
    </source>
</evidence>
<feature type="domain" description="Methyltransferase type 11" evidence="1">
    <location>
        <begin position="85"/>
        <end position="134"/>
    </location>
</feature>
<protein>
    <submittedName>
        <fullName evidence="2">Methyltransferase domain-containing protein</fullName>
    </submittedName>
</protein>
<dbReference type="InterPro" id="IPR013216">
    <property type="entry name" value="Methyltransf_11"/>
</dbReference>
<proteinExistence type="predicted"/>
<comment type="caution">
    <text evidence="2">The sequence shown here is derived from an EMBL/GenBank/DDBJ whole genome shotgun (WGS) entry which is preliminary data.</text>
</comment>
<dbReference type="EMBL" id="JADIKI010000023">
    <property type="protein sequence ID" value="MFK2856763.1"/>
    <property type="molecule type" value="Genomic_DNA"/>
</dbReference>
<dbReference type="Proteomes" id="UP001620409">
    <property type="component" value="Unassembled WGS sequence"/>
</dbReference>
<evidence type="ECO:0000313" key="2">
    <source>
        <dbReference type="EMBL" id="MFK2856763.1"/>
    </source>
</evidence>
<sequence length="223" mass="25168">MLNLREVVRCAHCKLTNRQRLMACAIADTVSDHGVRIALLEQASRLYRSVKRRYPNTMGSEFLGHDKQQGKAYVWRSSTFRFRYTRHEDITQLSYRSKSLDVIAHSDVLEHVYDYRAALHECSRVLAPGGALVFTVPFFQERATSLLRGKPNPDGSLTHFASPEYHGDGVRSAGIYTFHWFGLDLLDEIRAAGFAQVDVGFCYAPELGFASTSGVFRAIKQTS</sequence>
<dbReference type="GO" id="GO:0032259">
    <property type="term" value="P:methylation"/>
    <property type="evidence" value="ECO:0007669"/>
    <property type="project" value="UniProtKB-KW"/>
</dbReference>
<keyword evidence="2" id="KW-0808">Transferase</keyword>
<dbReference type="Gene3D" id="3.40.50.150">
    <property type="entry name" value="Vaccinia Virus protein VP39"/>
    <property type="match status" value="1"/>
</dbReference>
<organism evidence="2 3">
    <name type="scientific">Dyella humi</name>
    <dbReference type="NCBI Taxonomy" id="1770547"/>
    <lineage>
        <taxon>Bacteria</taxon>
        <taxon>Pseudomonadati</taxon>
        <taxon>Pseudomonadota</taxon>
        <taxon>Gammaproteobacteria</taxon>
        <taxon>Lysobacterales</taxon>
        <taxon>Rhodanobacteraceae</taxon>
        <taxon>Dyella</taxon>
    </lineage>
</organism>
<name>A0ABW8INE5_9GAMM</name>
<dbReference type="CDD" id="cd02440">
    <property type="entry name" value="AdoMet_MTases"/>
    <property type="match status" value="1"/>
</dbReference>
<dbReference type="Pfam" id="PF08241">
    <property type="entry name" value="Methyltransf_11"/>
    <property type="match status" value="1"/>
</dbReference>
<keyword evidence="2" id="KW-0489">Methyltransferase</keyword>
<evidence type="ECO:0000259" key="1">
    <source>
        <dbReference type="Pfam" id="PF08241"/>
    </source>
</evidence>
<reference evidence="2 3" key="1">
    <citation type="submission" date="2020-10" db="EMBL/GenBank/DDBJ databases">
        <title>Phylogeny of dyella-like bacteria.</title>
        <authorList>
            <person name="Fu J."/>
        </authorList>
    </citation>
    <scope>NUCLEOTIDE SEQUENCE [LARGE SCALE GENOMIC DNA]</scope>
    <source>
        <strain evidence="2 3">DHG40</strain>
    </source>
</reference>
<dbReference type="GO" id="GO:0008168">
    <property type="term" value="F:methyltransferase activity"/>
    <property type="evidence" value="ECO:0007669"/>
    <property type="project" value="UniProtKB-KW"/>
</dbReference>
<keyword evidence="3" id="KW-1185">Reference proteome</keyword>
<dbReference type="SUPFAM" id="SSF53335">
    <property type="entry name" value="S-adenosyl-L-methionine-dependent methyltransferases"/>
    <property type="match status" value="1"/>
</dbReference>
<dbReference type="InterPro" id="IPR029063">
    <property type="entry name" value="SAM-dependent_MTases_sf"/>
</dbReference>
<accession>A0ABW8INE5</accession>
<gene>
    <name evidence="2" type="ORF">ISP18_19315</name>
</gene>
<dbReference type="RefSeq" id="WP_380011297.1">
    <property type="nucleotide sequence ID" value="NZ_JADIKI010000023.1"/>
</dbReference>